<accession>A0A4R4FCY8</accession>
<sequence length="366" mass="41236">MNKSQQIYHYIRTHQSVSKQDIVLGLKFSLPTITQKLQYLEQRNLIDTSRKIQNTGGRNATAYSYVKKARAAIGVYLTGHHINCVAVDLSGDVIDMTKERITFNLEDEEYLKKIGEVVERIKNEAEISDEALLGVGIAVQGLVSEDGEIVTYGLTLNFTGKTREEIARYIPYNSRLFHDSSAAGYAEVWIDHDICNAFYISLSNSVGGAVLVDNNIYEGNTQKSGEIGHMTVVPEGGELCYCGRYGCFDTVCRSTNLDQYTDGNLEMFFALLQSRDREAERLWDKYLDDLSLGINNIRMLFDSDIILGGYVGAYIESYMEELCRRVDERTSFSDFAKDFLFPCKYKVESAAAGAAICFIDEFFDTI</sequence>
<comment type="function">
    <text evidence="1">Transcriptional repressor of xylose-utilizing enzymes.</text>
</comment>
<dbReference type="Pfam" id="PF00480">
    <property type="entry name" value="ROK"/>
    <property type="match status" value="1"/>
</dbReference>
<keyword evidence="3" id="KW-0859">Xylose metabolism</keyword>
<reference evidence="4 5" key="1">
    <citation type="journal article" date="2016" name="Nat. Microbiol.">
        <title>The Mouse Intestinal Bacterial Collection (miBC) provides host-specific insight into cultured diversity and functional potential of the gut microbiota.</title>
        <authorList>
            <person name="Lagkouvardos I."/>
            <person name="Pukall R."/>
            <person name="Abt B."/>
            <person name="Foesel B.U."/>
            <person name="Meier-Kolthoff J.P."/>
            <person name="Kumar N."/>
            <person name="Bresciani A."/>
            <person name="Martinez I."/>
            <person name="Just S."/>
            <person name="Ziegler C."/>
            <person name="Brugiroux S."/>
            <person name="Garzetti D."/>
            <person name="Wenning M."/>
            <person name="Bui T.P."/>
            <person name="Wang J."/>
            <person name="Hugenholtz F."/>
            <person name="Plugge C.M."/>
            <person name="Peterson D.A."/>
            <person name="Hornef M.W."/>
            <person name="Baines J.F."/>
            <person name="Smidt H."/>
            <person name="Walter J."/>
            <person name="Kristiansen K."/>
            <person name="Nielsen H.B."/>
            <person name="Haller D."/>
            <person name="Overmann J."/>
            <person name="Stecher B."/>
            <person name="Clavel T."/>
        </authorList>
    </citation>
    <scope>NUCLEOTIDE SEQUENCE [LARGE SCALE GENOMIC DNA]</scope>
    <source>
        <strain evidence="4 5">DSM 28560</strain>
    </source>
</reference>
<dbReference type="InterPro" id="IPR000600">
    <property type="entry name" value="ROK"/>
</dbReference>
<comment type="similarity">
    <text evidence="2">Belongs to the ROK (NagC/XylR) family.</text>
</comment>
<comment type="caution">
    <text evidence="4">The sequence shown here is derived from an EMBL/GenBank/DDBJ whole genome shotgun (WGS) entry which is preliminary data.</text>
</comment>
<dbReference type="Gene3D" id="1.10.10.10">
    <property type="entry name" value="Winged helix-like DNA-binding domain superfamily/Winged helix DNA-binding domain"/>
    <property type="match status" value="1"/>
</dbReference>
<dbReference type="PANTHER" id="PTHR18964:SF149">
    <property type="entry name" value="BIFUNCTIONAL UDP-N-ACETYLGLUCOSAMINE 2-EPIMERASE_N-ACETYLMANNOSAMINE KINASE"/>
    <property type="match status" value="1"/>
</dbReference>
<evidence type="ECO:0000313" key="4">
    <source>
        <dbReference type="EMBL" id="TDA20486.1"/>
    </source>
</evidence>
<dbReference type="SUPFAM" id="SSF53067">
    <property type="entry name" value="Actin-like ATPase domain"/>
    <property type="match status" value="1"/>
</dbReference>
<dbReference type="InterPro" id="IPR036390">
    <property type="entry name" value="WH_DNA-bd_sf"/>
</dbReference>
<name>A0A4R4FCY8_9FIRM</name>
<evidence type="ECO:0000313" key="5">
    <source>
        <dbReference type="Proteomes" id="UP000295710"/>
    </source>
</evidence>
<dbReference type="GO" id="GO:0042732">
    <property type="term" value="P:D-xylose metabolic process"/>
    <property type="evidence" value="ECO:0007669"/>
    <property type="project" value="UniProtKB-KW"/>
</dbReference>
<gene>
    <name evidence="4" type="ORF">E1963_16845</name>
</gene>
<dbReference type="RefSeq" id="WP_132280525.1">
    <property type="nucleotide sequence ID" value="NZ_JAOBST010000045.1"/>
</dbReference>
<protein>
    <submittedName>
        <fullName evidence="4">ROK family protein</fullName>
    </submittedName>
</protein>
<organism evidence="4 5">
    <name type="scientific">Extibacter muris</name>
    <dbReference type="NCBI Taxonomy" id="1796622"/>
    <lineage>
        <taxon>Bacteria</taxon>
        <taxon>Bacillati</taxon>
        <taxon>Bacillota</taxon>
        <taxon>Clostridia</taxon>
        <taxon>Lachnospirales</taxon>
        <taxon>Lachnospiraceae</taxon>
        <taxon>Extibacter</taxon>
    </lineage>
</organism>
<dbReference type="EMBL" id="SMMX01000020">
    <property type="protein sequence ID" value="TDA20486.1"/>
    <property type="molecule type" value="Genomic_DNA"/>
</dbReference>
<dbReference type="InterPro" id="IPR036388">
    <property type="entry name" value="WH-like_DNA-bd_sf"/>
</dbReference>
<evidence type="ECO:0000256" key="1">
    <source>
        <dbReference type="ARBA" id="ARBA00002486"/>
    </source>
</evidence>
<keyword evidence="5" id="KW-1185">Reference proteome</keyword>
<dbReference type="Gene3D" id="3.30.420.40">
    <property type="match status" value="2"/>
</dbReference>
<dbReference type="InterPro" id="IPR043129">
    <property type="entry name" value="ATPase_NBD"/>
</dbReference>
<dbReference type="AlphaFoldDB" id="A0A4R4FCY8"/>
<dbReference type="SUPFAM" id="SSF46785">
    <property type="entry name" value="Winged helix' DNA-binding domain"/>
    <property type="match status" value="1"/>
</dbReference>
<evidence type="ECO:0000256" key="3">
    <source>
        <dbReference type="ARBA" id="ARBA00022629"/>
    </source>
</evidence>
<keyword evidence="3" id="KW-0119">Carbohydrate metabolism</keyword>
<proteinExistence type="inferred from homology"/>
<dbReference type="Proteomes" id="UP000295710">
    <property type="component" value="Unassembled WGS sequence"/>
</dbReference>
<dbReference type="PANTHER" id="PTHR18964">
    <property type="entry name" value="ROK (REPRESSOR, ORF, KINASE) FAMILY"/>
    <property type="match status" value="1"/>
</dbReference>
<evidence type="ECO:0000256" key="2">
    <source>
        <dbReference type="ARBA" id="ARBA00006479"/>
    </source>
</evidence>